<keyword evidence="3" id="KW-0663">Pyridoxal phosphate</keyword>
<keyword evidence="7" id="KW-1185">Reference proteome</keyword>
<name>A0A5M7BF18_9FLAO</name>
<dbReference type="InterPro" id="IPR050087">
    <property type="entry name" value="AON_synthase_class-II"/>
</dbReference>
<evidence type="ECO:0000313" key="6">
    <source>
        <dbReference type="EMBL" id="TSJ81765.1"/>
    </source>
</evidence>
<comment type="caution">
    <text evidence="5">The sequence shown here is derived from an EMBL/GenBank/DDBJ whole genome shotgun (WGS) entry which is preliminary data.</text>
</comment>
<reference evidence="5" key="3">
    <citation type="submission" date="2019-09" db="EMBL/GenBank/DDBJ databases">
        <authorList>
            <person name="Zhang D.-C."/>
        </authorList>
    </citation>
    <scope>NUCLEOTIDE SEQUENCE</scope>
    <source>
        <strain evidence="5">RU-4-M-4</strain>
    </source>
</reference>
<dbReference type="InterPro" id="IPR004839">
    <property type="entry name" value="Aminotransferase_I/II_large"/>
</dbReference>
<dbReference type="Proteomes" id="UP000322315">
    <property type="component" value="Unassembled WGS sequence"/>
</dbReference>
<dbReference type="Gene3D" id="3.90.1150.10">
    <property type="entry name" value="Aspartate Aminotransferase, domain 1"/>
    <property type="match status" value="1"/>
</dbReference>
<dbReference type="Proteomes" id="UP000315145">
    <property type="component" value="Unassembled WGS sequence"/>
</dbReference>
<evidence type="ECO:0000256" key="2">
    <source>
        <dbReference type="ARBA" id="ARBA00022679"/>
    </source>
</evidence>
<keyword evidence="2 5" id="KW-0808">Transferase</keyword>
<proteinExistence type="predicted"/>
<dbReference type="Gene3D" id="3.40.640.10">
    <property type="entry name" value="Type I PLP-dependent aspartate aminotransferase-like (Major domain)"/>
    <property type="match status" value="1"/>
</dbReference>
<dbReference type="InterPro" id="IPR015421">
    <property type="entry name" value="PyrdxlP-dep_Trfase_major"/>
</dbReference>
<dbReference type="Pfam" id="PF00155">
    <property type="entry name" value="Aminotran_1_2"/>
    <property type="match status" value="1"/>
</dbReference>
<evidence type="ECO:0000259" key="4">
    <source>
        <dbReference type="Pfam" id="PF00155"/>
    </source>
</evidence>
<evidence type="ECO:0000313" key="8">
    <source>
        <dbReference type="Proteomes" id="UP000322315"/>
    </source>
</evidence>
<dbReference type="OrthoDB" id="846426at2"/>
<dbReference type="GO" id="GO:0008710">
    <property type="term" value="F:8-amino-7-oxononanoate synthase activity"/>
    <property type="evidence" value="ECO:0007669"/>
    <property type="project" value="TreeGrafter"/>
</dbReference>
<dbReference type="InterPro" id="IPR015424">
    <property type="entry name" value="PyrdxlP-dep_Trfase"/>
</dbReference>
<feature type="domain" description="Aminotransferase class I/classII large" evidence="4">
    <location>
        <begin position="173"/>
        <end position="346"/>
    </location>
</feature>
<gene>
    <name evidence="5" type="ORF">F2B50_01370</name>
    <name evidence="6" type="ORF">FPF71_01370</name>
</gene>
<dbReference type="EMBL" id="VWRS01000001">
    <property type="protein sequence ID" value="KAA5827520.1"/>
    <property type="molecule type" value="Genomic_DNA"/>
</dbReference>
<dbReference type="AlphaFoldDB" id="A0A5M7BF18"/>
<dbReference type="GO" id="GO:0009102">
    <property type="term" value="P:biotin biosynthetic process"/>
    <property type="evidence" value="ECO:0007669"/>
    <property type="project" value="TreeGrafter"/>
</dbReference>
<reference evidence="6 7" key="2">
    <citation type="submission" date="2019-07" db="EMBL/GenBank/DDBJ databases">
        <title>Algibacter marinivivus sp. nov., isolated from the surface of a marine red alga.</title>
        <authorList>
            <person name="Zhong X."/>
            <person name="Xu W."/>
            <person name="Zhang Y."/>
            <person name="Zhang Q."/>
            <person name="Du Z."/>
        </authorList>
    </citation>
    <scope>NUCLEOTIDE SEQUENCE [LARGE SCALE GENOMIC DNA]</scope>
    <source>
        <strain evidence="6 7">RU-4-M-4</strain>
    </source>
</reference>
<dbReference type="GO" id="GO:0030170">
    <property type="term" value="F:pyridoxal phosphate binding"/>
    <property type="evidence" value="ECO:0007669"/>
    <property type="project" value="InterPro"/>
</dbReference>
<dbReference type="RefSeq" id="WP_144114867.1">
    <property type="nucleotide sequence ID" value="NZ_JACHGE010000001.1"/>
</dbReference>
<reference evidence="5 8" key="1">
    <citation type="journal article" date="2015" name="Int. J. Syst. Evol. Microbiol.">
        <title>Algibacter amylolyticus sp. nov., isolated from intertidal sediment.</title>
        <authorList>
            <person name="Zhang D.C."/>
            <person name="Wu J."/>
            <person name="Neuner K."/>
            <person name="Yao J."/>
            <person name="Margesin R."/>
        </authorList>
    </citation>
    <scope>NUCLEOTIDE SEQUENCE [LARGE SCALE GENOMIC DNA]</scope>
    <source>
        <strain evidence="5 8">RU-4-M-4</strain>
    </source>
</reference>
<dbReference type="PANTHER" id="PTHR13693:SF100">
    <property type="entry name" value="8-AMINO-7-OXONONANOATE SYNTHASE"/>
    <property type="match status" value="1"/>
</dbReference>
<dbReference type="GO" id="GO:0008483">
    <property type="term" value="F:transaminase activity"/>
    <property type="evidence" value="ECO:0007669"/>
    <property type="project" value="UniProtKB-KW"/>
</dbReference>
<accession>A0A5M7BF18</accession>
<dbReference type="PANTHER" id="PTHR13693">
    <property type="entry name" value="CLASS II AMINOTRANSFERASE/8-AMINO-7-OXONONANOATE SYNTHASE"/>
    <property type="match status" value="1"/>
</dbReference>
<evidence type="ECO:0000256" key="3">
    <source>
        <dbReference type="ARBA" id="ARBA00022898"/>
    </source>
</evidence>
<evidence type="ECO:0000256" key="1">
    <source>
        <dbReference type="ARBA" id="ARBA00001933"/>
    </source>
</evidence>
<sequence>MAYYLNSFPGNHISIQKENYLYFGGTAYLGLQTDVDFQNIFIENIKKYGTNYGASRKSNIRISIYDEAEAYLSQLVGSEACISLSSGYLAGQLVAHGLNTKKHGFFYAPNTHSALSLSTSKSQSFSTYQTLKEALHVHLKQKPIEIPVVFLDAIEFSGNNFPDFKGLKSLPLSELVLVVDDSHGLGIIGEHGGGVYKTIKDLNPKELIVCGSLGKGFGVQAGAIFGSKSRISSLESTAFFGGSSPASPANLATLIHAEEIYKTKRKQLEYNTTFFKKHLDSLNKFQYMEGHPAFSFIDEDLNDYLESNRIIVTSFRYPDINSPMMSRIVISAGHTEADILKLCNVLNGM</sequence>
<dbReference type="InterPro" id="IPR015422">
    <property type="entry name" value="PyrdxlP-dep_Trfase_small"/>
</dbReference>
<dbReference type="SUPFAM" id="SSF53383">
    <property type="entry name" value="PLP-dependent transferases"/>
    <property type="match status" value="1"/>
</dbReference>
<evidence type="ECO:0000313" key="7">
    <source>
        <dbReference type="Proteomes" id="UP000315145"/>
    </source>
</evidence>
<comment type="cofactor">
    <cofactor evidence="1">
        <name>pyridoxal 5'-phosphate</name>
        <dbReference type="ChEBI" id="CHEBI:597326"/>
    </cofactor>
</comment>
<organism evidence="5 8">
    <name type="scientific">Algibacter amylolyticus</name>
    <dbReference type="NCBI Taxonomy" id="1608400"/>
    <lineage>
        <taxon>Bacteria</taxon>
        <taxon>Pseudomonadati</taxon>
        <taxon>Bacteroidota</taxon>
        <taxon>Flavobacteriia</taxon>
        <taxon>Flavobacteriales</taxon>
        <taxon>Flavobacteriaceae</taxon>
        <taxon>Algibacter</taxon>
    </lineage>
</organism>
<protein>
    <submittedName>
        <fullName evidence="5">Aminotransferase class I/II-fold pyridoxal phosphate-dependent enzyme</fullName>
    </submittedName>
</protein>
<keyword evidence="5" id="KW-0032">Aminotransferase</keyword>
<dbReference type="EMBL" id="VMBF01000001">
    <property type="protein sequence ID" value="TSJ81765.1"/>
    <property type="molecule type" value="Genomic_DNA"/>
</dbReference>
<evidence type="ECO:0000313" key="5">
    <source>
        <dbReference type="EMBL" id="KAA5827520.1"/>
    </source>
</evidence>